<dbReference type="AlphaFoldDB" id="A0A4P7A1G6"/>
<keyword evidence="4" id="KW-1185">Reference proteome</keyword>
<dbReference type="InterPro" id="IPR041522">
    <property type="entry name" value="CdaR_GGDEF"/>
</dbReference>
<dbReference type="EMBL" id="CP038015">
    <property type="protein sequence ID" value="QBP42513.1"/>
    <property type="molecule type" value="Genomic_DNA"/>
</dbReference>
<evidence type="ECO:0000313" key="4">
    <source>
        <dbReference type="Proteomes" id="UP000294292"/>
    </source>
</evidence>
<comment type="similarity">
    <text evidence="1">Belongs to the CdaR family.</text>
</comment>
<evidence type="ECO:0000313" key="3">
    <source>
        <dbReference type="EMBL" id="QBP42513.1"/>
    </source>
</evidence>
<accession>A0A4P7A1G6</accession>
<dbReference type="PANTHER" id="PTHR33744">
    <property type="entry name" value="CARBOHYDRATE DIACID REGULATOR"/>
    <property type="match status" value="1"/>
</dbReference>
<dbReference type="OrthoDB" id="143422at2"/>
<reference evidence="3 4" key="1">
    <citation type="submission" date="2019-03" db="EMBL/GenBank/DDBJ databases">
        <title>Complete genome sequence of Paenisporosarcina antarctica CGMCC 1.6503T.</title>
        <authorList>
            <person name="Rong J.-C."/>
            <person name="Chi N.-Y."/>
            <person name="Zhang Q.-F."/>
        </authorList>
    </citation>
    <scope>NUCLEOTIDE SEQUENCE [LARGE SCALE GENOMIC DNA]</scope>
    <source>
        <strain evidence="3 4">CGMCC 1.6503</strain>
    </source>
</reference>
<name>A0A4P7A1G6_9BACL</name>
<proteinExistence type="inferred from homology"/>
<evidence type="ECO:0000256" key="1">
    <source>
        <dbReference type="ARBA" id="ARBA00006754"/>
    </source>
</evidence>
<dbReference type="InterPro" id="IPR051448">
    <property type="entry name" value="CdaR-like_regulators"/>
</dbReference>
<evidence type="ECO:0000259" key="2">
    <source>
        <dbReference type="PROSITE" id="PS50887"/>
    </source>
</evidence>
<dbReference type="InterPro" id="IPR000160">
    <property type="entry name" value="GGDEF_dom"/>
</dbReference>
<organism evidence="3 4">
    <name type="scientific">Paenisporosarcina antarctica</name>
    <dbReference type="NCBI Taxonomy" id="417367"/>
    <lineage>
        <taxon>Bacteria</taxon>
        <taxon>Bacillati</taxon>
        <taxon>Bacillota</taxon>
        <taxon>Bacilli</taxon>
        <taxon>Bacillales</taxon>
        <taxon>Caryophanaceae</taxon>
        <taxon>Paenisporosarcina</taxon>
    </lineage>
</organism>
<dbReference type="InterPro" id="IPR025736">
    <property type="entry name" value="PucR_C-HTH_dom"/>
</dbReference>
<dbReference type="Pfam" id="PF13556">
    <property type="entry name" value="HTH_30"/>
    <property type="match status" value="1"/>
</dbReference>
<dbReference type="Pfam" id="PF17853">
    <property type="entry name" value="GGDEF_2"/>
    <property type="match status" value="1"/>
</dbReference>
<sequence length="560" mass="65029">MILLYICIKKAETILITIKRNFSKGGDQMSITIEEILLLPIFGDAKLISGEKGTHKEVRWVTILEVLDEITQLQSGELLITTAFDLLSNEDLIDNLIRNLQERNLSGIIIQTGYYLEAIPDRMIQESNKYHFPIIELPRTTTFSEITKIVHRNIMYNQFEKIKFSEELYKKLAGIAVSDNGLRPFTHLLSQLVKGDIAIFDKDLNELCYTVDPSLNFHNENLIKYLYPFKEDFENGSFLTKTIKDEEQHILISSVKSNNIFYGYIIALKSSKFDEFEEIAIQHTSTIAAVEFIKLSSLEKKDNQYKADFLELLLTGNYTDDLSIYSKGEVLGYKIGTYDTCVAIIKIDNYDKMLNLDKIESDLLHTILKKLDENGLQTMFKLFSGQFVLLISNRFTNRVNITKTLEKIADYIFEKFDVSLSVGIGNYYKDFKKYRNSYKEAQEALFIIESVWKGKKSLHINNLGLYQLLLPLFQDRNLIRDYHQKVLGNILDDEELIETLKVYLENTKLNEAADKLFIHRHTLKYRIKKIEKLTNRDINNFNDRVELEIALIIHNVFKAS</sequence>
<dbReference type="PANTHER" id="PTHR33744:SF1">
    <property type="entry name" value="DNA-BINDING TRANSCRIPTIONAL ACTIVATOR ADER"/>
    <property type="match status" value="1"/>
</dbReference>
<dbReference type="Gene3D" id="1.10.10.2840">
    <property type="entry name" value="PucR C-terminal helix-turn-helix domain"/>
    <property type="match status" value="1"/>
</dbReference>
<dbReference type="Pfam" id="PF07905">
    <property type="entry name" value="PucR"/>
    <property type="match status" value="1"/>
</dbReference>
<dbReference type="PROSITE" id="PS50887">
    <property type="entry name" value="GGDEF"/>
    <property type="match status" value="1"/>
</dbReference>
<dbReference type="InterPro" id="IPR012914">
    <property type="entry name" value="PucR_dom"/>
</dbReference>
<dbReference type="InterPro" id="IPR042070">
    <property type="entry name" value="PucR_C-HTH_sf"/>
</dbReference>
<gene>
    <name evidence="3" type="ORF">E2636_15765</name>
</gene>
<dbReference type="Proteomes" id="UP000294292">
    <property type="component" value="Chromosome"/>
</dbReference>
<protein>
    <submittedName>
        <fullName evidence="3">PucR family transcriptional regulator</fullName>
    </submittedName>
</protein>
<feature type="domain" description="GGDEF" evidence="2">
    <location>
        <begin position="338"/>
        <end position="463"/>
    </location>
</feature>
<dbReference type="KEGG" id="panc:E2636_15765"/>